<organism evidence="3 4">
    <name type="scientific">Tetrahymena thermophila (strain SB210)</name>
    <dbReference type="NCBI Taxonomy" id="312017"/>
    <lineage>
        <taxon>Eukaryota</taxon>
        <taxon>Sar</taxon>
        <taxon>Alveolata</taxon>
        <taxon>Ciliophora</taxon>
        <taxon>Intramacronucleata</taxon>
        <taxon>Oligohymenophorea</taxon>
        <taxon>Hymenostomatida</taxon>
        <taxon>Tetrahymenina</taxon>
        <taxon>Tetrahymenidae</taxon>
        <taxon>Tetrahymena</taxon>
    </lineage>
</organism>
<feature type="transmembrane region" description="Helical" evidence="2">
    <location>
        <begin position="17"/>
        <end position="37"/>
    </location>
</feature>
<reference evidence="4" key="1">
    <citation type="journal article" date="2006" name="PLoS Biol.">
        <title>Macronuclear genome sequence of the ciliate Tetrahymena thermophila, a model eukaryote.</title>
        <authorList>
            <person name="Eisen J.A."/>
            <person name="Coyne R.S."/>
            <person name="Wu M."/>
            <person name="Wu D."/>
            <person name="Thiagarajan M."/>
            <person name="Wortman J.R."/>
            <person name="Badger J.H."/>
            <person name="Ren Q."/>
            <person name="Amedeo P."/>
            <person name="Jones K.M."/>
            <person name="Tallon L.J."/>
            <person name="Delcher A.L."/>
            <person name="Salzberg S.L."/>
            <person name="Silva J.C."/>
            <person name="Haas B.J."/>
            <person name="Majoros W.H."/>
            <person name="Farzad M."/>
            <person name="Carlton J.M."/>
            <person name="Smith R.K. Jr."/>
            <person name="Garg J."/>
            <person name="Pearlman R.E."/>
            <person name="Karrer K.M."/>
            <person name="Sun L."/>
            <person name="Manning G."/>
            <person name="Elde N.C."/>
            <person name="Turkewitz A.P."/>
            <person name="Asai D.J."/>
            <person name="Wilkes D.E."/>
            <person name="Wang Y."/>
            <person name="Cai H."/>
            <person name="Collins K."/>
            <person name="Stewart B.A."/>
            <person name="Lee S.R."/>
            <person name="Wilamowska K."/>
            <person name="Weinberg Z."/>
            <person name="Ruzzo W.L."/>
            <person name="Wloga D."/>
            <person name="Gaertig J."/>
            <person name="Frankel J."/>
            <person name="Tsao C.-C."/>
            <person name="Gorovsky M.A."/>
            <person name="Keeling P.J."/>
            <person name="Waller R.F."/>
            <person name="Patron N.J."/>
            <person name="Cherry J.M."/>
            <person name="Stover N.A."/>
            <person name="Krieger C.J."/>
            <person name="del Toro C."/>
            <person name="Ryder H.F."/>
            <person name="Williamson S.C."/>
            <person name="Barbeau R.A."/>
            <person name="Hamilton E.P."/>
            <person name="Orias E."/>
        </authorList>
    </citation>
    <scope>NUCLEOTIDE SEQUENCE [LARGE SCALE GENOMIC DNA]</scope>
    <source>
        <strain evidence="4">SB210</strain>
    </source>
</reference>
<feature type="compositionally biased region" description="Basic residues" evidence="1">
    <location>
        <begin position="81"/>
        <end position="100"/>
    </location>
</feature>
<keyword evidence="2" id="KW-1133">Transmembrane helix</keyword>
<evidence type="ECO:0000256" key="1">
    <source>
        <dbReference type="SAM" id="MobiDB-lite"/>
    </source>
</evidence>
<dbReference type="InParanoid" id="W7X6B0"/>
<dbReference type="KEGG" id="tet:TTHERM_000038988"/>
<dbReference type="RefSeq" id="XP_012652618.1">
    <property type="nucleotide sequence ID" value="XM_012797164.1"/>
</dbReference>
<keyword evidence="2" id="KW-0472">Membrane</keyword>
<protein>
    <submittedName>
        <fullName evidence="3">Transmembrane protein, putative</fullName>
    </submittedName>
</protein>
<keyword evidence="2 3" id="KW-0812">Transmembrane</keyword>
<dbReference type="Proteomes" id="UP000009168">
    <property type="component" value="Unassembled WGS sequence"/>
</dbReference>
<keyword evidence="4" id="KW-1185">Reference proteome</keyword>
<evidence type="ECO:0000313" key="3">
    <source>
        <dbReference type="EMBL" id="EWS74905.1"/>
    </source>
</evidence>
<evidence type="ECO:0000256" key="2">
    <source>
        <dbReference type="SAM" id="Phobius"/>
    </source>
</evidence>
<accession>W7X6B0</accession>
<dbReference type="EMBL" id="GG662720">
    <property type="protein sequence ID" value="EWS74905.1"/>
    <property type="molecule type" value="Genomic_DNA"/>
</dbReference>
<gene>
    <name evidence="3" type="ORF">TTHERM_000038988</name>
</gene>
<evidence type="ECO:0000313" key="4">
    <source>
        <dbReference type="Proteomes" id="UP000009168"/>
    </source>
</evidence>
<sequence>MVQIILINQKIKSKQEIYFFLLYFIIRQIHFFALFLNQNLQKQIRRKFPSIIRQQQINISLIKQKKTKKNYNKKQNQQINNKKKEKKKMMMKKKKKKKKESMKYLKNNQQINKIHNYAKSVMNKIIKNKFFLFHAAITNSIKHAYKNALLLR</sequence>
<feature type="region of interest" description="Disordered" evidence="1">
    <location>
        <begin position="65"/>
        <end position="101"/>
    </location>
</feature>
<dbReference type="GeneID" id="24436945"/>
<name>W7X6B0_TETTS</name>
<proteinExistence type="predicted"/>
<dbReference type="AlphaFoldDB" id="W7X6B0"/>